<evidence type="ECO:0000256" key="5">
    <source>
        <dbReference type="SAM" id="MobiDB-lite"/>
    </source>
</evidence>
<keyword evidence="8" id="KW-0675">Receptor</keyword>
<name>A0A3N0YHC8_ANAGA</name>
<dbReference type="Proteomes" id="UP000281406">
    <property type="component" value="Unassembled WGS sequence"/>
</dbReference>
<dbReference type="InterPro" id="IPR000832">
    <property type="entry name" value="GPCR_2_secretin-like"/>
</dbReference>
<feature type="compositionally biased region" description="Low complexity" evidence="5">
    <location>
        <begin position="498"/>
        <end position="512"/>
    </location>
</feature>
<evidence type="ECO:0000256" key="6">
    <source>
        <dbReference type="SAM" id="Phobius"/>
    </source>
</evidence>
<feature type="transmembrane region" description="Helical" evidence="6">
    <location>
        <begin position="146"/>
        <end position="166"/>
    </location>
</feature>
<keyword evidence="4 6" id="KW-0472">Membrane</keyword>
<sequence>MGCRRLVSLQTDINMLKSFSQRNQNPCNKRMSVLQNGEILPVKLITWSSVGVTLGFLFLTIVLLTCLRAASSNKTSIVNNGAAALFIAHLIFILGINQADNAFLCTVMAILLHFFWLCVFSWLFLEGLHVYRMRSELRDINYGPMRFYYLIGWGVPAFITGLAVGLDPEGYGNPDFCWLSLYDTLIWSFAGPIAFVVSMNVFLYIMASRASCSLRQKNCEKRDAPAAGLRSACAVLFLVTVTGLLALLSVNSDMILFHYLFAGFSCVQGPFIFFFRVVFNKEARDAMRYCCSKKRPDHMIKSKPSAFICNSNYADGRLYHLPFAESSVSLNGTQSSKTHQNYMPFSLRGDDMTSSHLSLSEHNTLFQDKEQMDDHDSDSDSDLSELEDDQSGSYASTHSSDSEEDEGEFLQEECWENLATSGTIKPHDVWDGETGAADERLKVETLSKPEDPGTENLLLLLPSLPNTNAQPHKGILKKKQLSPIAERNAINRIHNQLSGDSASSRGPSSSESRGGGARRDHLNGASASGLTKTLDNDSSESE</sequence>
<accession>A0A3N0YHC8</accession>
<feature type="transmembrane region" description="Helical" evidence="6">
    <location>
        <begin position="186"/>
        <end position="206"/>
    </location>
</feature>
<reference evidence="8 9" key="1">
    <citation type="submission" date="2018-10" db="EMBL/GenBank/DDBJ databases">
        <title>Genome assembly for a Yunnan-Guizhou Plateau 3E fish, Anabarilius grahami (Regan), and its evolutionary and genetic applications.</title>
        <authorList>
            <person name="Jiang W."/>
        </authorList>
    </citation>
    <scope>NUCLEOTIDE SEQUENCE [LARGE SCALE GENOMIC DNA]</scope>
    <source>
        <strain evidence="8">AG-KIZ</strain>
        <tissue evidence="8">Muscle</tissue>
    </source>
</reference>
<evidence type="ECO:0000256" key="1">
    <source>
        <dbReference type="ARBA" id="ARBA00004141"/>
    </source>
</evidence>
<comment type="subcellular location">
    <subcellularLocation>
        <location evidence="1">Membrane</location>
        <topology evidence="1">Multi-pass membrane protein</topology>
    </subcellularLocation>
</comment>
<feature type="region of interest" description="Disordered" evidence="5">
    <location>
        <begin position="367"/>
        <end position="410"/>
    </location>
</feature>
<evidence type="ECO:0000256" key="3">
    <source>
        <dbReference type="ARBA" id="ARBA00022989"/>
    </source>
</evidence>
<dbReference type="PANTHER" id="PTHR12011:SF471">
    <property type="entry name" value="G-PROTEIN COUPLED RECEPTORS FAMILY 2 PROFILE 2 DOMAIN-CONTAINING PROTEIN"/>
    <property type="match status" value="1"/>
</dbReference>
<dbReference type="FunFam" id="1.20.1070.10:FF:000112">
    <property type="entry name" value="Cadherin EGF LAG seven-pass G-type receptor 2"/>
    <property type="match status" value="1"/>
</dbReference>
<proteinExistence type="predicted"/>
<dbReference type="GO" id="GO:0007166">
    <property type="term" value="P:cell surface receptor signaling pathway"/>
    <property type="evidence" value="ECO:0007669"/>
    <property type="project" value="InterPro"/>
</dbReference>
<evidence type="ECO:0000259" key="7">
    <source>
        <dbReference type="PROSITE" id="PS50261"/>
    </source>
</evidence>
<dbReference type="EMBL" id="RJVU01042601">
    <property type="protein sequence ID" value="ROL45208.1"/>
    <property type="molecule type" value="Genomic_DNA"/>
</dbReference>
<comment type="caution">
    <text evidence="8">The sequence shown here is derived from an EMBL/GenBank/DDBJ whole genome shotgun (WGS) entry which is preliminary data.</text>
</comment>
<keyword evidence="9" id="KW-1185">Reference proteome</keyword>
<keyword evidence="2 6" id="KW-0812">Transmembrane</keyword>
<protein>
    <submittedName>
        <fullName evidence="8">Cadherin EGF LAG seven-pass G-type receptor 2</fullName>
    </submittedName>
</protein>
<feature type="region of interest" description="Disordered" evidence="5">
    <location>
        <begin position="491"/>
        <end position="542"/>
    </location>
</feature>
<dbReference type="PRINTS" id="PR00249">
    <property type="entry name" value="GPCRSECRETIN"/>
</dbReference>
<dbReference type="GO" id="GO:0005886">
    <property type="term" value="C:plasma membrane"/>
    <property type="evidence" value="ECO:0007669"/>
    <property type="project" value="TreeGrafter"/>
</dbReference>
<dbReference type="GO" id="GO:0007189">
    <property type="term" value="P:adenylate cyclase-activating G protein-coupled receptor signaling pathway"/>
    <property type="evidence" value="ECO:0007669"/>
    <property type="project" value="TreeGrafter"/>
</dbReference>
<feature type="domain" description="G-protein coupled receptors family 2 profile 2" evidence="7">
    <location>
        <begin position="42"/>
        <end position="280"/>
    </location>
</feature>
<dbReference type="PANTHER" id="PTHR12011">
    <property type="entry name" value="ADHESION G-PROTEIN COUPLED RECEPTOR"/>
    <property type="match status" value="1"/>
</dbReference>
<dbReference type="OrthoDB" id="347083at2759"/>
<dbReference type="CDD" id="cd15992">
    <property type="entry name" value="7tmB2_CELSR2"/>
    <property type="match status" value="1"/>
</dbReference>
<evidence type="ECO:0000313" key="9">
    <source>
        <dbReference type="Proteomes" id="UP000281406"/>
    </source>
</evidence>
<dbReference type="InterPro" id="IPR017981">
    <property type="entry name" value="GPCR_2-like_7TM"/>
</dbReference>
<feature type="transmembrane region" description="Helical" evidence="6">
    <location>
        <begin position="256"/>
        <end position="279"/>
    </location>
</feature>
<keyword evidence="3 6" id="KW-1133">Transmembrane helix</keyword>
<feature type="compositionally biased region" description="Acidic residues" evidence="5">
    <location>
        <begin position="375"/>
        <end position="390"/>
    </location>
</feature>
<evidence type="ECO:0000313" key="8">
    <source>
        <dbReference type="EMBL" id="ROL45208.1"/>
    </source>
</evidence>
<feature type="transmembrane region" description="Helical" evidence="6">
    <location>
        <begin position="44"/>
        <end position="65"/>
    </location>
</feature>
<evidence type="ECO:0000256" key="4">
    <source>
        <dbReference type="ARBA" id="ARBA00023136"/>
    </source>
</evidence>
<organism evidence="8 9">
    <name type="scientific">Anabarilius grahami</name>
    <name type="common">Kanglang fish</name>
    <name type="synonym">Barilius grahami</name>
    <dbReference type="NCBI Taxonomy" id="495550"/>
    <lineage>
        <taxon>Eukaryota</taxon>
        <taxon>Metazoa</taxon>
        <taxon>Chordata</taxon>
        <taxon>Craniata</taxon>
        <taxon>Vertebrata</taxon>
        <taxon>Euteleostomi</taxon>
        <taxon>Actinopterygii</taxon>
        <taxon>Neopterygii</taxon>
        <taxon>Teleostei</taxon>
        <taxon>Ostariophysi</taxon>
        <taxon>Cypriniformes</taxon>
        <taxon>Xenocyprididae</taxon>
        <taxon>Xenocypridinae</taxon>
        <taxon>Xenocypridinae incertae sedis</taxon>
        <taxon>Anabarilius</taxon>
    </lineage>
</organism>
<dbReference type="Pfam" id="PF00002">
    <property type="entry name" value="7tm_2"/>
    <property type="match status" value="1"/>
</dbReference>
<feature type="transmembrane region" description="Helical" evidence="6">
    <location>
        <begin position="102"/>
        <end position="125"/>
    </location>
</feature>
<evidence type="ECO:0000256" key="2">
    <source>
        <dbReference type="ARBA" id="ARBA00022692"/>
    </source>
</evidence>
<dbReference type="Gene3D" id="1.20.1070.10">
    <property type="entry name" value="Rhodopsin 7-helix transmembrane proteins"/>
    <property type="match status" value="1"/>
</dbReference>
<dbReference type="PROSITE" id="PS50261">
    <property type="entry name" value="G_PROTEIN_RECEP_F2_4"/>
    <property type="match status" value="1"/>
</dbReference>
<dbReference type="AlphaFoldDB" id="A0A3N0YHC8"/>
<gene>
    <name evidence="8" type="ORF">DPX16_1634</name>
</gene>
<feature type="transmembrane region" description="Helical" evidence="6">
    <location>
        <begin position="227"/>
        <end position="250"/>
    </location>
</feature>
<dbReference type="GO" id="GO:0004930">
    <property type="term" value="F:G protein-coupled receptor activity"/>
    <property type="evidence" value="ECO:0007669"/>
    <property type="project" value="InterPro"/>
</dbReference>
<feature type="transmembrane region" description="Helical" evidence="6">
    <location>
        <begin position="77"/>
        <end position="96"/>
    </location>
</feature>